<feature type="domain" description="Exocyst complex subunit Exo70 C-terminal" evidence="5">
    <location>
        <begin position="422"/>
        <end position="616"/>
    </location>
</feature>
<evidence type="ECO:0000313" key="7">
    <source>
        <dbReference type="Proteomes" id="UP001324115"/>
    </source>
</evidence>
<organism evidence="6 7">
    <name type="scientific">Quercus rubra</name>
    <name type="common">Northern red oak</name>
    <name type="synonym">Quercus borealis</name>
    <dbReference type="NCBI Taxonomy" id="3512"/>
    <lineage>
        <taxon>Eukaryota</taxon>
        <taxon>Viridiplantae</taxon>
        <taxon>Streptophyta</taxon>
        <taxon>Embryophyta</taxon>
        <taxon>Tracheophyta</taxon>
        <taxon>Spermatophyta</taxon>
        <taxon>Magnoliopsida</taxon>
        <taxon>eudicotyledons</taxon>
        <taxon>Gunneridae</taxon>
        <taxon>Pentapetalae</taxon>
        <taxon>rosids</taxon>
        <taxon>fabids</taxon>
        <taxon>Fagales</taxon>
        <taxon>Fagaceae</taxon>
        <taxon>Quercus</taxon>
    </lineage>
</organism>
<evidence type="ECO:0000313" key="6">
    <source>
        <dbReference type="EMBL" id="KAK4569017.1"/>
    </source>
</evidence>
<dbReference type="Proteomes" id="UP001324115">
    <property type="component" value="Unassembled WGS sequence"/>
</dbReference>
<dbReference type="GO" id="GO:0005546">
    <property type="term" value="F:phosphatidylinositol-4,5-bisphosphate binding"/>
    <property type="evidence" value="ECO:0007669"/>
    <property type="project" value="InterPro"/>
</dbReference>
<dbReference type="AlphaFoldDB" id="A0AAN7IFS0"/>
<dbReference type="Gene3D" id="1.20.1280.170">
    <property type="entry name" value="Exocyst complex component Exo70"/>
    <property type="match status" value="2"/>
</dbReference>
<dbReference type="InterPro" id="IPR046364">
    <property type="entry name" value="Exo70_C"/>
</dbReference>
<comment type="function">
    <text evidence="3">Component of the exocyst complex.</text>
</comment>
<feature type="compositionally biased region" description="Acidic residues" evidence="4">
    <location>
        <begin position="181"/>
        <end position="200"/>
    </location>
</feature>
<name>A0AAN7IFS0_QUERU</name>
<evidence type="ECO:0000256" key="4">
    <source>
        <dbReference type="SAM" id="MobiDB-lite"/>
    </source>
</evidence>
<keyword evidence="7" id="KW-1185">Reference proteome</keyword>
<feature type="region of interest" description="Disordered" evidence="4">
    <location>
        <begin position="407"/>
        <end position="433"/>
    </location>
</feature>
<dbReference type="Pfam" id="PF03081">
    <property type="entry name" value="Exo70_C"/>
    <property type="match status" value="2"/>
</dbReference>
<comment type="caution">
    <text evidence="6">The sequence shown here is derived from an EMBL/GenBank/DDBJ whole genome shotgun (WGS) entry which is preliminary data.</text>
</comment>
<dbReference type="InterPro" id="IPR004140">
    <property type="entry name" value="Exo70"/>
</dbReference>
<accession>A0AAN7IFS0</accession>
<proteinExistence type="inferred from homology"/>
<evidence type="ECO:0000256" key="3">
    <source>
        <dbReference type="RuleBase" id="RU365026"/>
    </source>
</evidence>
<dbReference type="InterPro" id="IPR016159">
    <property type="entry name" value="Cullin_repeat-like_dom_sf"/>
</dbReference>
<dbReference type="GO" id="GO:0015031">
    <property type="term" value="P:protein transport"/>
    <property type="evidence" value="ECO:0007669"/>
    <property type="project" value="UniProtKB-KW"/>
</dbReference>
<dbReference type="GO" id="GO:0006887">
    <property type="term" value="P:exocytosis"/>
    <property type="evidence" value="ECO:0007669"/>
    <property type="project" value="UniProtKB-KW"/>
</dbReference>
<feature type="region of interest" description="Disordered" evidence="4">
    <location>
        <begin position="178"/>
        <end position="213"/>
    </location>
</feature>
<dbReference type="EMBL" id="JAXUIC010000010">
    <property type="protein sequence ID" value="KAK4569017.1"/>
    <property type="molecule type" value="Genomic_DNA"/>
</dbReference>
<dbReference type="SUPFAM" id="SSF74788">
    <property type="entry name" value="Cullin repeat-like"/>
    <property type="match status" value="1"/>
</dbReference>
<dbReference type="GO" id="GO:0000145">
    <property type="term" value="C:exocyst"/>
    <property type="evidence" value="ECO:0007669"/>
    <property type="project" value="InterPro"/>
</dbReference>
<evidence type="ECO:0000259" key="5">
    <source>
        <dbReference type="Pfam" id="PF03081"/>
    </source>
</evidence>
<sequence length="633" mass="71489">MATTTTTSINTGGEDRVLATAQQIVNSLNNTPKEVRQDMLLILSSFDNRLSNITSLIDGDGSSKSEEDRFALAEKVILRWDPSSEGSRRSLNWEDSGDETNEYLSAIDEILNLMDELSVRSDSEIVDRAYSAIQHAMSRLEDEFRRVLIGNTVLLDAERLYGSIRRCSLSFPVNGAGIIAGEDDDEDDDDEDGGEFESFSEDDRSSRFHERGPSLDDNASVDLIDPKAVDELREIATRMIRSGFEKECIQVYSTVRRDALDECLVILGIEKLSIEEVQKIEWNSLDEKMKKWIQAVKIVVRLILSGEKSLCDQIFCGADETKEICFNETVKGCVMQLLNFGEAVAIGRRSPEKLFRILDMYDVMAEALARLEVLVTDDVVINEARDVLSGLGEAACGTFAEFENAVQSETSKKPMQSDDDQVEPLRNDDSESSKLTPVARRLLVLITSLHSNLEEKSKLYEDGALQYIFLMNNILYVVQKVKDSDLGGLLGDNWVRKRRGQIRQYATSYLRASWTKVLHCLKDEGIGGSSNNASRVALKERFKNFNACFEEIYRVQTAWKVPDAQLREELRISISEKVIPAYRSFMGRFGNQVESGRHAGKYIKYTADDLENYLLDLFEGSPRVLHHMRRKST</sequence>
<feature type="domain" description="Exocyst complex subunit Exo70 C-terminal" evidence="5">
    <location>
        <begin position="290"/>
        <end position="418"/>
    </location>
</feature>
<feature type="compositionally biased region" description="Basic and acidic residues" evidence="4">
    <location>
        <begin position="423"/>
        <end position="432"/>
    </location>
</feature>
<protein>
    <recommendedName>
        <fullName evidence="3">Exocyst subunit Exo70 family protein</fullName>
    </recommendedName>
</protein>
<keyword evidence="3" id="KW-0268">Exocytosis</keyword>
<gene>
    <name evidence="6" type="ORF">RGQ29_004425</name>
</gene>
<feature type="compositionally biased region" description="Basic and acidic residues" evidence="4">
    <location>
        <begin position="201"/>
        <end position="213"/>
    </location>
</feature>
<keyword evidence="2 3" id="KW-0813">Transport</keyword>
<dbReference type="Pfam" id="PF20669">
    <property type="entry name" value="Exo70_N"/>
    <property type="match status" value="1"/>
</dbReference>
<keyword evidence="3" id="KW-0653">Protein transport</keyword>
<evidence type="ECO:0000256" key="2">
    <source>
        <dbReference type="ARBA" id="ARBA00022448"/>
    </source>
</evidence>
<evidence type="ECO:0000256" key="1">
    <source>
        <dbReference type="ARBA" id="ARBA00006756"/>
    </source>
</evidence>
<dbReference type="PANTHER" id="PTHR12542:SF142">
    <property type="entry name" value="EXOCYST SUBUNIT EXO70 FAMILY PROTEIN"/>
    <property type="match status" value="1"/>
</dbReference>
<dbReference type="PANTHER" id="PTHR12542">
    <property type="entry name" value="EXOCYST COMPLEX PROTEIN EXO70"/>
    <property type="match status" value="1"/>
</dbReference>
<reference evidence="6 7" key="1">
    <citation type="journal article" date="2023" name="G3 (Bethesda)">
        <title>A haplotype-resolved chromosome-scale genome for Quercus rubra L. provides insights into the genetics of adaptive traits for red oak species.</title>
        <authorList>
            <person name="Kapoor B."/>
            <person name="Jenkins J."/>
            <person name="Schmutz J."/>
            <person name="Zhebentyayeva T."/>
            <person name="Kuelheim C."/>
            <person name="Coggeshall M."/>
            <person name="Heim C."/>
            <person name="Lasky J.R."/>
            <person name="Leites L."/>
            <person name="Islam-Faridi N."/>
            <person name="Romero-Severson J."/>
            <person name="DeLeo V.L."/>
            <person name="Lucas S.M."/>
            <person name="Lazic D."/>
            <person name="Gailing O."/>
            <person name="Carlson J."/>
            <person name="Staton M."/>
        </authorList>
    </citation>
    <scope>NUCLEOTIDE SEQUENCE [LARGE SCALE GENOMIC DNA]</scope>
    <source>
        <strain evidence="6">Pseudo-F2</strain>
    </source>
</reference>
<comment type="similarity">
    <text evidence="1 3">Belongs to the EXO70 family.</text>
</comment>